<name>A0A1B7I635_9ENTR</name>
<dbReference type="EMBL" id="LXEP01000003">
    <property type="protein sequence ID" value="OAT23898.1"/>
    <property type="molecule type" value="Genomic_DNA"/>
</dbReference>
<dbReference type="Proteomes" id="UP000078504">
    <property type="component" value="Unassembled WGS sequence"/>
</dbReference>
<comment type="caution">
    <text evidence="1">The sequence shown here is derived from an EMBL/GenBank/DDBJ whole genome shotgun (WGS) entry which is preliminary data.</text>
</comment>
<gene>
    <name evidence="1" type="ORF">M977_00188</name>
</gene>
<dbReference type="RefSeq" id="WP_064511671.1">
    <property type="nucleotide sequence ID" value="NZ_LXEP01000003.1"/>
</dbReference>
<dbReference type="AlphaFoldDB" id="A0A1B7I635"/>
<dbReference type="PATRIC" id="fig|1354253.4.peg.193"/>
<proteinExistence type="predicted"/>
<accession>A0A1B7I635</accession>
<evidence type="ECO:0000313" key="2">
    <source>
        <dbReference type="Proteomes" id="UP000078504"/>
    </source>
</evidence>
<protein>
    <submittedName>
        <fullName evidence="1">Uncharacterized protein</fullName>
    </submittedName>
</protein>
<reference evidence="1 2" key="1">
    <citation type="submission" date="2016-04" db="EMBL/GenBank/DDBJ databases">
        <title>ATOL: Assembling a taxonomically balanced genome-scale reconstruction of the evolutionary history of the Enterobacteriaceae.</title>
        <authorList>
            <person name="Plunkett G.III."/>
            <person name="Neeno-Eckwall E.C."/>
            <person name="Glasner J.D."/>
            <person name="Perna N.T."/>
        </authorList>
    </citation>
    <scope>NUCLEOTIDE SEQUENCE [LARGE SCALE GENOMIC DNA]</scope>
    <source>
        <strain evidence="1 2">ATCC 51604</strain>
    </source>
</reference>
<organism evidence="1 2">
    <name type="scientific">Buttiauxella gaviniae ATCC 51604</name>
    <dbReference type="NCBI Taxonomy" id="1354253"/>
    <lineage>
        <taxon>Bacteria</taxon>
        <taxon>Pseudomonadati</taxon>
        <taxon>Pseudomonadota</taxon>
        <taxon>Gammaproteobacteria</taxon>
        <taxon>Enterobacterales</taxon>
        <taxon>Enterobacteriaceae</taxon>
        <taxon>Buttiauxella</taxon>
    </lineage>
</organism>
<sequence>MLFVNKFCKMAGYLHPNANWKYGRTRVVYAYDYSGYEKKYLDSAYKNPVCILNKPNSPEMKTLLSDLTMSDKLIIVSHANPDGLGQIELTKLVQRLMQYGLRNVGVIKFHSCELGKNTWLDDFAIQLMAIGVRFGWVSGAIGYYVYGPFYRWASRPGAKSFMQKMHKGKYHIVKGNTVTNFKGSRYTAES</sequence>
<evidence type="ECO:0000313" key="1">
    <source>
        <dbReference type="EMBL" id="OAT23898.1"/>
    </source>
</evidence>